<dbReference type="SUPFAM" id="SSF158446">
    <property type="entry name" value="IVS-encoded protein-like"/>
    <property type="match status" value="1"/>
</dbReference>
<dbReference type="PANTHER" id="PTHR38471">
    <property type="entry name" value="FOUR HELIX BUNDLE PROTEIN"/>
    <property type="match status" value="1"/>
</dbReference>
<protein>
    <submittedName>
        <fullName evidence="1">Four helix bundle protein</fullName>
    </submittedName>
</protein>
<dbReference type="Gene3D" id="1.20.1440.60">
    <property type="entry name" value="23S rRNA-intervening sequence"/>
    <property type="match status" value="1"/>
</dbReference>
<dbReference type="Pfam" id="PF05635">
    <property type="entry name" value="23S_rRNA_IVP"/>
    <property type="match status" value="1"/>
</dbReference>
<gene>
    <name evidence="1" type="ORF">E4S40_15070</name>
</gene>
<comment type="caution">
    <text evidence="1">The sequence shown here is derived from an EMBL/GenBank/DDBJ whole genome shotgun (WGS) entry which is preliminary data.</text>
</comment>
<name>A0A4Y9QRN6_9BACT</name>
<dbReference type="InterPro" id="IPR036583">
    <property type="entry name" value="23S_rRNA_IVS_sf"/>
</dbReference>
<dbReference type="OrthoDB" id="9811959at2"/>
<dbReference type="Proteomes" id="UP000297647">
    <property type="component" value="Unassembled WGS sequence"/>
</dbReference>
<dbReference type="EMBL" id="SPSB01000004">
    <property type="protein sequence ID" value="TFV93565.1"/>
    <property type="molecule type" value="Genomic_DNA"/>
</dbReference>
<accession>A0A4Y9QRN6</accession>
<proteinExistence type="predicted"/>
<organism evidence="1 2">
    <name type="scientific">Algoriphagus kandeliae</name>
    <dbReference type="NCBI Taxonomy" id="2562278"/>
    <lineage>
        <taxon>Bacteria</taxon>
        <taxon>Pseudomonadati</taxon>
        <taxon>Bacteroidota</taxon>
        <taxon>Cytophagia</taxon>
        <taxon>Cytophagales</taxon>
        <taxon>Cyclobacteriaceae</taxon>
        <taxon>Algoriphagus</taxon>
    </lineage>
</organism>
<dbReference type="NCBIfam" id="TIGR02436">
    <property type="entry name" value="four helix bundle protein"/>
    <property type="match status" value="1"/>
</dbReference>
<dbReference type="AlphaFoldDB" id="A0A4Y9QRN6"/>
<evidence type="ECO:0000313" key="2">
    <source>
        <dbReference type="Proteomes" id="UP000297647"/>
    </source>
</evidence>
<dbReference type="RefSeq" id="WP_135075965.1">
    <property type="nucleotide sequence ID" value="NZ_SPSB01000004.1"/>
</dbReference>
<keyword evidence="2" id="KW-1185">Reference proteome</keyword>
<dbReference type="InterPro" id="IPR012657">
    <property type="entry name" value="23S_rRNA-intervening_sequence"/>
</dbReference>
<sequence length="125" mass="14549">MDFQDLLAYQKGFKLAMKIFEVTKSFRSEEKFALIDQIRRSSRSVCVNIGEGYRKRRYPSHFISKLSDADMENSETQIWLKFALECGYISEDLYNELDQNAKEVGKLIGFMISNPGKFSSPRNKK</sequence>
<reference evidence="1 2" key="1">
    <citation type="submission" date="2019-03" db="EMBL/GenBank/DDBJ databases">
        <title>Algoriphagus sp. nov, a new strain isolated from root system soil of mangrove plant Kandelia.</title>
        <authorList>
            <person name="Yin Q."/>
            <person name="Wang K."/>
            <person name="Song Z."/>
        </authorList>
    </citation>
    <scope>NUCLEOTIDE SEQUENCE [LARGE SCALE GENOMIC DNA]</scope>
    <source>
        <strain evidence="1 2">XY-J91</strain>
    </source>
</reference>
<evidence type="ECO:0000313" key="1">
    <source>
        <dbReference type="EMBL" id="TFV93565.1"/>
    </source>
</evidence>
<dbReference type="CDD" id="cd16377">
    <property type="entry name" value="23S_rRNA_IVP_like"/>
    <property type="match status" value="1"/>
</dbReference>
<dbReference type="PANTHER" id="PTHR38471:SF2">
    <property type="entry name" value="FOUR HELIX BUNDLE PROTEIN"/>
    <property type="match status" value="1"/>
</dbReference>